<dbReference type="InterPro" id="IPR000551">
    <property type="entry name" value="MerR-type_HTH_dom"/>
</dbReference>
<dbReference type="PROSITE" id="PS50937">
    <property type="entry name" value="HTH_MERR_2"/>
    <property type="match status" value="1"/>
</dbReference>
<evidence type="ECO:0000313" key="5">
    <source>
        <dbReference type="Proteomes" id="UP000033491"/>
    </source>
</evidence>
<evidence type="ECO:0000256" key="1">
    <source>
        <dbReference type="ARBA" id="ARBA00023125"/>
    </source>
</evidence>
<dbReference type="GO" id="GO:0003677">
    <property type="term" value="F:DNA binding"/>
    <property type="evidence" value="ECO:0007669"/>
    <property type="project" value="UniProtKB-KW"/>
</dbReference>
<dbReference type="RefSeq" id="WP_045807648.1">
    <property type="nucleotide sequence ID" value="NZ_BJZI01000017.1"/>
</dbReference>
<reference evidence="3 6" key="2">
    <citation type="submission" date="2019-07" db="EMBL/GenBank/DDBJ databases">
        <title>Whole genome shotgun sequence of Lactobacillus spicheri NBRC 107155.</title>
        <authorList>
            <person name="Hosoyama A."/>
            <person name="Uohara A."/>
            <person name="Ohji S."/>
            <person name="Ichikawa N."/>
        </authorList>
    </citation>
    <scope>NUCLEOTIDE SEQUENCE [LARGE SCALE GENOMIC DNA]</scope>
    <source>
        <strain evidence="3 6">NBRC 107155</strain>
    </source>
</reference>
<organism evidence="4 5">
    <name type="scientific">Levilactobacillus spicheri</name>
    <dbReference type="NCBI Taxonomy" id="216463"/>
    <lineage>
        <taxon>Bacteria</taxon>
        <taxon>Bacillati</taxon>
        <taxon>Bacillota</taxon>
        <taxon>Bacilli</taxon>
        <taxon>Lactobacillales</taxon>
        <taxon>Lactobacillaceae</taxon>
        <taxon>Levilactobacillus</taxon>
    </lineage>
</organism>
<dbReference type="PANTHER" id="PTHR30204:SF82">
    <property type="entry name" value="TRANSCRIPTIONAL REGULATOR, MERR FAMILY"/>
    <property type="match status" value="1"/>
</dbReference>
<dbReference type="InterPro" id="IPR009061">
    <property type="entry name" value="DNA-bd_dom_put_sf"/>
</dbReference>
<reference evidence="4 5" key="1">
    <citation type="submission" date="2015-03" db="EMBL/GenBank/DDBJ databases">
        <authorList>
            <person name="Zheng J."/>
            <person name="Ganezle M."/>
        </authorList>
    </citation>
    <scope>NUCLEOTIDE SEQUENCE [LARGE SCALE GENOMIC DNA]</scope>
    <source>
        <strain evidence="4 5">LP38</strain>
    </source>
</reference>
<comment type="caution">
    <text evidence="4">The sequence shown here is derived from an EMBL/GenBank/DDBJ whole genome shotgun (WGS) entry which is preliminary data.</text>
</comment>
<dbReference type="Proteomes" id="UP000321691">
    <property type="component" value="Unassembled WGS sequence"/>
</dbReference>
<evidence type="ECO:0000259" key="2">
    <source>
        <dbReference type="PROSITE" id="PS50937"/>
    </source>
</evidence>
<proteinExistence type="predicted"/>
<dbReference type="Proteomes" id="UP000033491">
    <property type="component" value="Unassembled WGS sequence"/>
</dbReference>
<dbReference type="Pfam" id="PF13411">
    <property type="entry name" value="MerR_1"/>
    <property type="match status" value="1"/>
</dbReference>
<keyword evidence="6" id="KW-1185">Reference proteome</keyword>
<dbReference type="PATRIC" id="fig|216463.3.peg.851"/>
<dbReference type="GO" id="GO:0003700">
    <property type="term" value="F:DNA-binding transcription factor activity"/>
    <property type="evidence" value="ECO:0007669"/>
    <property type="project" value="InterPro"/>
</dbReference>
<feature type="domain" description="HTH merR-type" evidence="2">
    <location>
        <begin position="1"/>
        <end position="71"/>
    </location>
</feature>
<sequence length="138" mass="15958">MSYSIHEVAEKFGISTYSIRYYHDHGMLPFVKRDANNNRVFSDLDVEWLSIIICLRATGMPIERIRHYLDLVQEGESTVNERYAMMKAQQDRTLAEIDTLKHHLATINYKVDSYADILANGAPDRFTPKNLPQPEPQS</sequence>
<name>A0A0F3RUT5_9LACO</name>
<dbReference type="SUPFAM" id="SSF46955">
    <property type="entry name" value="Putative DNA-binding domain"/>
    <property type="match status" value="1"/>
</dbReference>
<protein>
    <submittedName>
        <fullName evidence="4">Transcriptional regulator</fullName>
    </submittedName>
</protein>
<dbReference type="PANTHER" id="PTHR30204">
    <property type="entry name" value="REDOX-CYCLING DRUG-SENSING TRANSCRIPTIONAL ACTIVATOR SOXR"/>
    <property type="match status" value="1"/>
</dbReference>
<dbReference type="STRING" id="216463.VC81_08660"/>
<dbReference type="CDD" id="cd01109">
    <property type="entry name" value="HTH_YyaN"/>
    <property type="match status" value="1"/>
</dbReference>
<dbReference type="InterPro" id="IPR047057">
    <property type="entry name" value="MerR_fam"/>
</dbReference>
<dbReference type="EMBL" id="JZCR01000019">
    <property type="protein sequence ID" value="KJW12542.1"/>
    <property type="molecule type" value="Genomic_DNA"/>
</dbReference>
<accession>A0A0F3RUT5</accession>
<gene>
    <name evidence="3" type="ORF">LSP04_14120</name>
    <name evidence="4" type="ORF">VC81_08660</name>
</gene>
<evidence type="ECO:0000313" key="6">
    <source>
        <dbReference type="Proteomes" id="UP000321691"/>
    </source>
</evidence>
<dbReference type="EMBL" id="BJZI01000017">
    <property type="protein sequence ID" value="GEO66993.1"/>
    <property type="molecule type" value="Genomic_DNA"/>
</dbReference>
<keyword evidence="1" id="KW-0238">DNA-binding</keyword>
<dbReference type="AlphaFoldDB" id="A0A0F3RUT5"/>
<dbReference type="OrthoDB" id="9811174at2"/>
<dbReference type="Gene3D" id="1.10.1660.10">
    <property type="match status" value="1"/>
</dbReference>
<evidence type="ECO:0000313" key="3">
    <source>
        <dbReference type="EMBL" id="GEO66993.1"/>
    </source>
</evidence>
<evidence type="ECO:0000313" key="4">
    <source>
        <dbReference type="EMBL" id="KJW12542.1"/>
    </source>
</evidence>
<dbReference type="SMART" id="SM00422">
    <property type="entry name" value="HTH_MERR"/>
    <property type="match status" value="1"/>
</dbReference>